<accession>A0ABR1J462</accession>
<proteinExistence type="predicted"/>
<organism evidence="4 5">
    <name type="scientific">Marasmiellus scandens</name>
    <dbReference type="NCBI Taxonomy" id="2682957"/>
    <lineage>
        <taxon>Eukaryota</taxon>
        <taxon>Fungi</taxon>
        <taxon>Dikarya</taxon>
        <taxon>Basidiomycota</taxon>
        <taxon>Agaricomycotina</taxon>
        <taxon>Agaricomycetes</taxon>
        <taxon>Agaricomycetidae</taxon>
        <taxon>Agaricales</taxon>
        <taxon>Marasmiineae</taxon>
        <taxon>Omphalotaceae</taxon>
        <taxon>Marasmiellus</taxon>
    </lineage>
</organism>
<evidence type="ECO:0000313" key="5">
    <source>
        <dbReference type="Proteomes" id="UP001498398"/>
    </source>
</evidence>
<protein>
    <recommendedName>
        <fullName evidence="3">DUF6534 domain-containing protein</fullName>
    </recommendedName>
</protein>
<feature type="transmembrane region" description="Helical" evidence="2">
    <location>
        <begin position="83"/>
        <end position="101"/>
    </location>
</feature>
<dbReference type="PANTHER" id="PTHR40465">
    <property type="entry name" value="CHROMOSOME 1, WHOLE GENOME SHOTGUN SEQUENCE"/>
    <property type="match status" value="1"/>
</dbReference>
<dbReference type="InterPro" id="IPR045339">
    <property type="entry name" value="DUF6534"/>
</dbReference>
<feature type="compositionally biased region" description="Basic and acidic residues" evidence="1">
    <location>
        <begin position="293"/>
        <end position="311"/>
    </location>
</feature>
<keyword evidence="2" id="KW-0472">Membrane</keyword>
<keyword evidence="5" id="KW-1185">Reference proteome</keyword>
<evidence type="ECO:0000256" key="1">
    <source>
        <dbReference type="SAM" id="MobiDB-lite"/>
    </source>
</evidence>
<dbReference type="Pfam" id="PF20152">
    <property type="entry name" value="DUF6534"/>
    <property type="match status" value="1"/>
</dbReference>
<gene>
    <name evidence="4" type="ORF">VKT23_014690</name>
</gene>
<comment type="caution">
    <text evidence="4">The sequence shown here is derived from an EMBL/GenBank/DDBJ whole genome shotgun (WGS) entry which is preliminary data.</text>
</comment>
<name>A0ABR1J462_9AGAR</name>
<dbReference type="Proteomes" id="UP001498398">
    <property type="component" value="Unassembled WGS sequence"/>
</dbReference>
<dbReference type="PANTHER" id="PTHR40465:SF1">
    <property type="entry name" value="DUF6534 DOMAIN-CONTAINING PROTEIN"/>
    <property type="match status" value="1"/>
</dbReference>
<evidence type="ECO:0000256" key="2">
    <source>
        <dbReference type="SAM" id="Phobius"/>
    </source>
</evidence>
<feature type="transmembrane region" description="Helical" evidence="2">
    <location>
        <begin position="188"/>
        <end position="214"/>
    </location>
</feature>
<feature type="transmembrane region" description="Helical" evidence="2">
    <location>
        <begin position="113"/>
        <end position="133"/>
    </location>
</feature>
<feature type="domain" description="DUF6534" evidence="3">
    <location>
        <begin position="161"/>
        <end position="232"/>
    </location>
</feature>
<dbReference type="EMBL" id="JBANRG010000046">
    <property type="protein sequence ID" value="KAK7445695.1"/>
    <property type="molecule type" value="Genomic_DNA"/>
</dbReference>
<keyword evidence="2" id="KW-1133">Transmembrane helix</keyword>
<feature type="transmembrane region" description="Helical" evidence="2">
    <location>
        <begin position="38"/>
        <end position="63"/>
    </location>
</feature>
<reference evidence="4 5" key="1">
    <citation type="submission" date="2024-01" db="EMBL/GenBank/DDBJ databases">
        <title>A draft genome for the cacao thread blight pathogen Marasmiellus scandens.</title>
        <authorList>
            <person name="Baruah I.K."/>
            <person name="Leung J."/>
            <person name="Bukari Y."/>
            <person name="Amoako-Attah I."/>
            <person name="Meinhardt L.W."/>
            <person name="Bailey B.A."/>
            <person name="Cohen S.P."/>
        </authorList>
    </citation>
    <scope>NUCLEOTIDE SEQUENCE [LARGE SCALE GENOMIC DNA]</scope>
    <source>
        <strain evidence="4 5">GH-19</strain>
    </source>
</reference>
<feature type="transmembrane region" description="Helical" evidence="2">
    <location>
        <begin position="153"/>
        <end position="176"/>
    </location>
</feature>
<feature type="transmembrane region" description="Helical" evidence="2">
    <location>
        <begin position="220"/>
        <end position="240"/>
    </location>
</feature>
<sequence length="311" mass="34722">MEVNDVLIVAMNDQSNMSPAAFMQGWAYFRRFKRRDGLAMRSLVAAVIFCETGQIVFLWVAVYKYTVTKQGDPTALNLIVPELIIELIFSGLVAFLVQHFYCYRIYKLSKNIFLAGIVSLCSIGCLTTLYYFIGVVLSEYTLLSELALQNNISVVTNVLGLLADISISVILITLLQRSKTGFTHSTDLINRLIIFSVNTGIPTSLTSILTVILLEAAPGTFIYIFLYLMLCHYAFLIVYCDLLSGLYFEPVSSEQCAMSIPVELSGRGNPNPNASTQESIAIRIEQTRQNFPDQKDSHSYADSQEHNVEGK</sequence>
<feature type="region of interest" description="Disordered" evidence="1">
    <location>
        <begin position="290"/>
        <end position="311"/>
    </location>
</feature>
<evidence type="ECO:0000259" key="3">
    <source>
        <dbReference type="Pfam" id="PF20152"/>
    </source>
</evidence>
<keyword evidence="2" id="KW-0812">Transmembrane</keyword>
<evidence type="ECO:0000313" key="4">
    <source>
        <dbReference type="EMBL" id="KAK7445695.1"/>
    </source>
</evidence>